<dbReference type="AlphaFoldDB" id="A0A1I1RF06"/>
<dbReference type="PANTHER" id="PTHR43792:SF1">
    <property type="entry name" value="N-ACETYLTRANSFERASE DOMAIN-CONTAINING PROTEIN"/>
    <property type="match status" value="1"/>
</dbReference>
<accession>A0A1I1RF06</accession>
<dbReference type="RefSeq" id="WP_091989367.1">
    <property type="nucleotide sequence ID" value="NZ_FOLO01000049.1"/>
</dbReference>
<dbReference type="PANTHER" id="PTHR43792">
    <property type="entry name" value="GNAT FAMILY, PUTATIVE (AFU_ORTHOLOGUE AFUA_3G00765)-RELATED-RELATED"/>
    <property type="match status" value="1"/>
</dbReference>
<dbReference type="SUPFAM" id="SSF55729">
    <property type="entry name" value="Acyl-CoA N-acyltransferases (Nat)"/>
    <property type="match status" value="1"/>
</dbReference>
<proteinExistence type="predicted"/>
<dbReference type="STRING" id="1123010.SAMN02745724_04214"/>
<protein>
    <submittedName>
        <fullName evidence="2">Protein N-acetyltransferase, RimJ/RimL family</fullName>
    </submittedName>
</protein>
<dbReference type="InterPro" id="IPR051531">
    <property type="entry name" value="N-acetyltransferase"/>
</dbReference>
<evidence type="ECO:0000259" key="1">
    <source>
        <dbReference type="PROSITE" id="PS51186"/>
    </source>
</evidence>
<gene>
    <name evidence="2" type="ORF">SAMN02745724_04214</name>
</gene>
<dbReference type="InterPro" id="IPR016181">
    <property type="entry name" value="Acyl_CoA_acyltransferase"/>
</dbReference>
<dbReference type="Pfam" id="PF13302">
    <property type="entry name" value="Acetyltransf_3"/>
    <property type="match status" value="1"/>
</dbReference>
<keyword evidence="3" id="KW-1185">Reference proteome</keyword>
<sequence>MYIETPRLIIRNMKLNDLEDSYEHRGSASVSKFISEPLTFEQTKERLDQAVKPWQGNEHEKLGLAIELKSQGKLIGELMYKHTNIGSNIGEVGYRLNTNYQKKGYAYEAVSALITHLFEQLDLHKITAVCITKNNASWGLMERLGMKREALYRDHFKVVDKWFDGYSYALLVKEFELIMKRSDEKTA</sequence>
<reference evidence="2 3" key="1">
    <citation type="submission" date="2016-10" db="EMBL/GenBank/DDBJ databases">
        <authorList>
            <person name="de Groot N.N."/>
        </authorList>
    </citation>
    <scope>NUCLEOTIDE SEQUENCE [LARGE SCALE GENOMIC DNA]</scope>
    <source>
        <strain evidence="2 3">DSM 6059</strain>
    </source>
</reference>
<evidence type="ECO:0000313" key="2">
    <source>
        <dbReference type="EMBL" id="SFD32889.1"/>
    </source>
</evidence>
<dbReference type="GO" id="GO:0016747">
    <property type="term" value="F:acyltransferase activity, transferring groups other than amino-acyl groups"/>
    <property type="evidence" value="ECO:0007669"/>
    <property type="project" value="InterPro"/>
</dbReference>
<organism evidence="2 3">
    <name type="scientific">Pseudoalteromonas denitrificans DSM 6059</name>
    <dbReference type="NCBI Taxonomy" id="1123010"/>
    <lineage>
        <taxon>Bacteria</taxon>
        <taxon>Pseudomonadati</taxon>
        <taxon>Pseudomonadota</taxon>
        <taxon>Gammaproteobacteria</taxon>
        <taxon>Alteromonadales</taxon>
        <taxon>Pseudoalteromonadaceae</taxon>
        <taxon>Pseudoalteromonas</taxon>
    </lineage>
</organism>
<dbReference type="InterPro" id="IPR000182">
    <property type="entry name" value="GNAT_dom"/>
</dbReference>
<dbReference type="Proteomes" id="UP000198862">
    <property type="component" value="Unassembled WGS sequence"/>
</dbReference>
<dbReference type="OrthoDB" id="7852312at2"/>
<dbReference type="EMBL" id="FOLO01000049">
    <property type="protein sequence ID" value="SFD32889.1"/>
    <property type="molecule type" value="Genomic_DNA"/>
</dbReference>
<feature type="domain" description="N-acetyltransferase" evidence="1">
    <location>
        <begin position="8"/>
        <end position="173"/>
    </location>
</feature>
<name>A0A1I1RF06_9GAMM</name>
<evidence type="ECO:0000313" key="3">
    <source>
        <dbReference type="Proteomes" id="UP000198862"/>
    </source>
</evidence>
<dbReference type="Gene3D" id="3.40.630.30">
    <property type="match status" value="1"/>
</dbReference>
<keyword evidence="2" id="KW-0808">Transferase</keyword>
<dbReference type="PROSITE" id="PS51186">
    <property type="entry name" value="GNAT"/>
    <property type="match status" value="1"/>
</dbReference>